<dbReference type="AlphaFoldDB" id="A0A176ZDP2"/>
<dbReference type="EMBL" id="LSEF01000040">
    <property type="protein sequence ID" value="OAF17896.1"/>
    <property type="molecule type" value="Genomic_DNA"/>
</dbReference>
<keyword evidence="2 5" id="KW-0812">Transmembrane</keyword>
<keyword evidence="8" id="KW-1185">Reference proteome</keyword>
<dbReference type="GO" id="GO:0016020">
    <property type="term" value="C:membrane"/>
    <property type="evidence" value="ECO:0007669"/>
    <property type="project" value="UniProtKB-SubCell"/>
</dbReference>
<evidence type="ECO:0000256" key="5">
    <source>
        <dbReference type="SAM" id="Phobius"/>
    </source>
</evidence>
<keyword evidence="4 5" id="KW-0472">Membrane</keyword>
<feature type="transmembrane region" description="Helical" evidence="5">
    <location>
        <begin position="45"/>
        <end position="63"/>
    </location>
</feature>
<feature type="transmembrane region" description="Helical" evidence="5">
    <location>
        <begin position="218"/>
        <end position="234"/>
    </location>
</feature>
<feature type="transmembrane region" description="Helical" evidence="5">
    <location>
        <begin position="388"/>
        <end position="407"/>
    </location>
</feature>
<feature type="transmembrane region" description="Helical" evidence="5">
    <location>
        <begin position="126"/>
        <end position="149"/>
    </location>
</feature>
<dbReference type="Proteomes" id="UP000077173">
    <property type="component" value="Unassembled WGS sequence"/>
</dbReference>
<name>A0A176ZDP2_9BRAD</name>
<dbReference type="InterPro" id="IPR007016">
    <property type="entry name" value="O-antigen_ligase-rel_domated"/>
</dbReference>
<evidence type="ECO:0000313" key="7">
    <source>
        <dbReference type="EMBL" id="OAF17896.1"/>
    </source>
</evidence>
<feature type="transmembrane region" description="Helical" evidence="5">
    <location>
        <begin position="364"/>
        <end position="382"/>
    </location>
</feature>
<reference evidence="7 8" key="1">
    <citation type="submission" date="2016-02" db="EMBL/GenBank/DDBJ databases">
        <title>Draft genome sequence of the strain BR 10247T Bradyrhizobium neotropicale isolated from nodules of Centrolobium paraense.</title>
        <authorList>
            <person name="Simoes-Araujo J.L."/>
            <person name="Barauna A.C."/>
            <person name="Silva K."/>
            <person name="Zilli J.E."/>
        </authorList>
    </citation>
    <scope>NUCLEOTIDE SEQUENCE [LARGE SCALE GENOMIC DNA]</scope>
    <source>
        <strain evidence="7 8">BR 10247</strain>
    </source>
</reference>
<dbReference type="RefSeq" id="WP_063678134.1">
    <property type="nucleotide sequence ID" value="NZ_LSEF01000040.1"/>
</dbReference>
<feature type="transmembrane region" description="Helical" evidence="5">
    <location>
        <begin position="95"/>
        <end position="114"/>
    </location>
</feature>
<evidence type="ECO:0000259" key="6">
    <source>
        <dbReference type="Pfam" id="PF04932"/>
    </source>
</evidence>
<feature type="transmembrane region" description="Helical" evidence="5">
    <location>
        <begin position="246"/>
        <end position="266"/>
    </location>
</feature>
<organism evidence="7 8">
    <name type="scientific">Bradyrhizobium neotropicale</name>
    <dbReference type="NCBI Taxonomy" id="1497615"/>
    <lineage>
        <taxon>Bacteria</taxon>
        <taxon>Pseudomonadati</taxon>
        <taxon>Pseudomonadota</taxon>
        <taxon>Alphaproteobacteria</taxon>
        <taxon>Hyphomicrobiales</taxon>
        <taxon>Nitrobacteraceae</taxon>
        <taxon>Bradyrhizobium</taxon>
    </lineage>
</organism>
<evidence type="ECO:0000256" key="2">
    <source>
        <dbReference type="ARBA" id="ARBA00022692"/>
    </source>
</evidence>
<comment type="subcellular location">
    <subcellularLocation>
        <location evidence="1">Membrane</location>
        <topology evidence="1">Multi-pass membrane protein</topology>
    </subcellularLocation>
</comment>
<keyword evidence="3 5" id="KW-1133">Transmembrane helix</keyword>
<feature type="transmembrane region" description="Helical" evidence="5">
    <location>
        <begin position="195"/>
        <end position="212"/>
    </location>
</feature>
<feature type="domain" description="O-antigen ligase-related" evidence="6">
    <location>
        <begin position="201"/>
        <end position="340"/>
    </location>
</feature>
<protein>
    <recommendedName>
        <fullName evidence="6">O-antigen ligase-related domain-containing protein</fullName>
    </recommendedName>
</protein>
<accession>A0A176ZDP2</accession>
<gene>
    <name evidence="7" type="ORF">AXW67_07205</name>
</gene>
<comment type="caution">
    <text evidence="7">The sequence shown here is derived from an EMBL/GenBank/DDBJ whole genome shotgun (WGS) entry which is preliminary data.</text>
</comment>
<evidence type="ECO:0000313" key="8">
    <source>
        <dbReference type="Proteomes" id="UP000077173"/>
    </source>
</evidence>
<feature type="transmembrane region" description="Helical" evidence="5">
    <location>
        <begin position="333"/>
        <end position="352"/>
    </location>
</feature>
<feature type="transmembrane region" description="Helical" evidence="5">
    <location>
        <begin position="169"/>
        <end position="188"/>
    </location>
</feature>
<sequence length="418" mass="45432">MAYAATAGGVNPVAPAAPGVLVLQRALVWLVGASGAIVFIEPSPYEIATLLATVIFFATGLRLRLALMPLVLLLVALNVGYTISAIPLFEQSEVVSWIATSWYMAVTVVFFAMVTSEDTAARLDMLRRGLVVGAMVASLSAIAGYFNLVPGGHDLLTLYERARGTFKDPNVLGAFLILPALFSLQSAVSDRLAKAFRNVLAFGIMALAILLAFSRAAWGGLILTAAFMLVLMVLTSRSNAQRSRIIIMAIVAAVLGLALIAILLSFDSIADMFKQRASFDQSYDEGRFGRFGRHILGAEMALDLPFGIGPLQFHRYFPEDTHNSYLNAFMSGGWLSGICYPALVFTTVIMGFRHIFVRVPWQRAYLAIFSAFVGTVGESFVIDTDHWRHFWMMLGAMWGMIAAAQVYKIRAGDEASSA</sequence>
<feature type="transmembrane region" description="Helical" evidence="5">
    <location>
        <begin position="70"/>
        <end position="89"/>
    </location>
</feature>
<dbReference type="Pfam" id="PF04932">
    <property type="entry name" value="Wzy_C"/>
    <property type="match status" value="1"/>
</dbReference>
<evidence type="ECO:0000256" key="4">
    <source>
        <dbReference type="ARBA" id="ARBA00023136"/>
    </source>
</evidence>
<dbReference type="InterPro" id="IPR051533">
    <property type="entry name" value="WaaL-like"/>
</dbReference>
<proteinExistence type="predicted"/>
<dbReference type="GeneID" id="32587201"/>
<evidence type="ECO:0000256" key="3">
    <source>
        <dbReference type="ARBA" id="ARBA00022989"/>
    </source>
</evidence>
<evidence type="ECO:0000256" key="1">
    <source>
        <dbReference type="ARBA" id="ARBA00004141"/>
    </source>
</evidence>
<dbReference type="PANTHER" id="PTHR37422:SF21">
    <property type="entry name" value="EXOQ-LIKE PROTEIN"/>
    <property type="match status" value="1"/>
</dbReference>
<dbReference type="PANTHER" id="PTHR37422">
    <property type="entry name" value="TEICHURONIC ACID BIOSYNTHESIS PROTEIN TUAE"/>
    <property type="match status" value="1"/>
</dbReference>